<keyword evidence="3" id="KW-1185">Reference proteome</keyword>
<dbReference type="EMBL" id="BQNB010015744">
    <property type="protein sequence ID" value="GJT43606.1"/>
    <property type="molecule type" value="Genomic_DNA"/>
</dbReference>
<reference evidence="2" key="1">
    <citation type="journal article" date="2022" name="Int. J. Mol. Sci.">
        <title>Draft Genome of Tanacetum Coccineum: Genomic Comparison of Closely Related Tanacetum-Family Plants.</title>
        <authorList>
            <person name="Yamashiro T."/>
            <person name="Shiraishi A."/>
            <person name="Nakayama K."/>
            <person name="Satake H."/>
        </authorList>
    </citation>
    <scope>NUCLEOTIDE SEQUENCE</scope>
</reference>
<dbReference type="Pfam" id="PF14299">
    <property type="entry name" value="PP2"/>
    <property type="match status" value="2"/>
</dbReference>
<comment type="caution">
    <text evidence="2">The sequence shown here is derived from an EMBL/GenBank/DDBJ whole genome shotgun (WGS) entry which is preliminary data.</text>
</comment>
<protein>
    <submittedName>
        <fullName evidence="2">Kinase-like domain, phloem protein 2-like protein</fullName>
    </submittedName>
</protein>
<dbReference type="Proteomes" id="UP001151760">
    <property type="component" value="Unassembled WGS sequence"/>
</dbReference>
<name>A0ABQ5DZG7_9ASTR</name>
<dbReference type="PANTHER" id="PTHR32278:SF149">
    <property type="entry name" value="PHLOEM PROTEIN"/>
    <property type="match status" value="1"/>
</dbReference>
<dbReference type="SUPFAM" id="SSF111331">
    <property type="entry name" value="NAD kinase/diacylglycerol kinase-like"/>
    <property type="match status" value="1"/>
</dbReference>
<accession>A0ABQ5DZG7</accession>
<proteinExistence type="predicted"/>
<feature type="non-terminal residue" evidence="2">
    <location>
        <position position="1"/>
    </location>
</feature>
<dbReference type="InterPro" id="IPR016064">
    <property type="entry name" value="NAD/diacylglycerol_kinase_sf"/>
</dbReference>
<reference evidence="2" key="2">
    <citation type="submission" date="2022-01" db="EMBL/GenBank/DDBJ databases">
        <authorList>
            <person name="Yamashiro T."/>
            <person name="Shiraishi A."/>
            <person name="Satake H."/>
            <person name="Nakayama K."/>
        </authorList>
    </citation>
    <scope>NUCLEOTIDE SEQUENCE</scope>
</reference>
<gene>
    <name evidence="2" type="ORF">Tco_0952321</name>
</gene>
<dbReference type="InterPro" id="IPR025886">
    <property type="entry name" value="PP2-like"/>
</dbReference>
<sequence length="470" mass="53821">FGTVVKILDISNLNFEVKTRAPFLSPDVVYGVYLVFKFCDSKHFTDKPMYVNLRYRNGHKSLHAYFAPWRDEQWMMIELHRFLNHNENVVFEFLLESFSSYYSGDVEHEGNGKLIEVQEVLKSNFNLDRVRQIPTDFTEIFKLDRNYEEFFWLGNIDRMKLLIVSAKAALYDVSNEHLFISKSISQSRFQEVIDVSPRHIFHIKCTIKSQMLSPYTEYACYLVFKLSDKNEGLHCPVNVRDVFHKENNKAEFLYFITPSPLNIHDTTRVPKQREDGWMEIQLWKFYSNSEFKDDCGLDYTLMPAHGCAKSKKSTREDSTAAFALKLISVTLSSPSIDFAMPPLAGTPATTASSEEDAFTIPEDFTMMPEDFAILLEVFALSEKAPDKVLHQLFLNLEKLKCDGDSLASEIQKKLRIIVAGGDGTVGWILGVISDLNLAQPLPVATMHLGTGNNFPFAFGWVRWGPQIFGT</sequence>
<dbReference type="Gene3D" id="3.40.50.10330">
    <property type="entry name" value="Probable inorganic polyphosphate/atp-NAD kinase, domain 1"/>
    <property type="match status" value="1"/>
</dbReference>
<feature type="domain" description="DAGKc" evidence="1">
    <location>
        <begin position="402"/>
        <end position="470"/>
    </location>
</feature>
<organism evidence="2 3">
    <name type="scientific">Tanacetum coccineum</name>
    <dbReference type="NCBI Taxonomy" id="301880"/>
    <lineage>
        <taxon>Eukaryota</taxon>
        <taxon>Viridiplantae</taxon>
        <taxon>Streptophyta</taxon>
        <taxon>Embryophyta</taxon>
        <taxon>Tracheophyta</taxon>
        <taxon>Spermatophyta</taxon>
        <taxon>Magnoliopsida</taxon>
        <taxon>eudicotyledons</taxon>
        <taxon>Gunneridae</taxon>
        <taxon>Pentapetalae</taxon>
        <taxon>asterids</taxon>
        <taxon>campanulids</taxon>
        <taxon>Asterales</taxon>
        <taxon>Asteraceae</taxon>
        <taxon>Asteroideae</taxon>
        <taxon>Anthemideae</taxon>
        <taxon>Anthemidinae</taxon>
        <taxon>Tanacetum</taxon>
    </lineage>
</organism>
<dbReference type="InterPro" id="IPR001206">
    <property type="entry name" value="Diacylglycerol_kinase_cat_dom"/>
</dbReference>
<dbReference type="InterPro" id="IPR017438">
    <property type="entry name" value="ATP-NAD_kinase_N"/>
</dbReference>
<evidence type="ECO:0000313" key="2">
    <source>
        <dbReference type="EMBL" id="GJT43606.1"/>
    </source>
</evidence>
<dbReference type="Pfam" id="PF00781">
    <property type="entry name" value="DAGK_cat"/>
    <property type="match status" value="1"/>
</dbReference>
<evidence type="ECO:0000313" key="3">
    <source>
        <dbReference type="Proteomes" id="UP001151760"/>
    </source>
</evidence>
<dbReference type="PANTHER" id="PTHR32278">
    <property type="entry name" value="F-BOX DOMAIN-CONTAINING PROTEIN"/>
    <property type="match status" value="1"/>
</dbReference>
<dbReference type="PROSITE" id="PS50146">
    <property type="entry name" value="DAGK"/>
    <property type="match status" value="1"/>
</dbReference>
<evidence type="ECO:0000259" key="1">
    <source>
        <dbReference type="PROSITE" id="PS50146"/>
    </source>
</evidence>